<keyword evidence="1" id="KW-0732">Signal</keyword>
<keyword evidence="3" id="KW-1185">Reference proteome</keyword>
<name>A0A858R8H8_9PROT</name>
<dbReference type="AlphaFoldDB" id="A0A858R8H8"/>
<evidence type="ECO:0000256" key="1">
    <source>
        <dbReference type="SAM" id="SignalP"/>
    </source>
</evidence>
<reference evidence="2" key="1">
    <citation type="submission" date="2020-04" db="EMBL/GenBank/DDBJ databases">
        <title>A desert anoxygenic phototrophic bacterium fixes CO2 using RubisCO under aerobic conditions.</title>
        <authorList>
            <person name="Tang K."/>
        </authorList>
    </citation>
    <scope>NUCLEOTIDE SEQUENCE [LARGE SCALE GENOMIC DNA]</scope>
    <source>
        <strain evidence="2">MIMtkB3</strain>
    </source>
</reference>
<accession>A0A858R8H8</accession>
<evidence type="ECO:0000313" key="3">
    <source>
        <dbReference type="Proteomes" id="UP000501891"/>
    </source>
</evidence>
<dbReference type="PROSITE" id="PS51257">
    <property type="entry name" value="PROKAR_LIPOPROTEIN"/>
    <property type="match status" value="1"/>
</dbReference>
<organism evidence="2 3">
    <name type="scientific">Aerophototrophica crusticola</name>
    <dbReference type="NCBI Taxonomy" id="1709002"/>
    <lineage>
        <taxon>Bacteria</taxon>
        <taxon>Pseudomonadati</taxon>
        <taxon>Pseudomonadota</taxon>
        <taxon>Alphaproteobacteria</taxon>
        <taxon>Rhodospirillales</taxon>
        <taxon>Rhodospirillaceae</taxon>
        <taxon>Aerophototrophica</taxon>
    </lineage>
</organism>
<evidence type="ECO:0000313" key="2">
    <source>
        <dbReference type="EMBL" id="QJE73745.1"/>
    </source>
</evidence>
<protein>
    <recommendedName>
        <fullName evidence="4">PEGA domain-containing protein</fullName>
    </recommendedName>
</protein>
<dbReference type="Proteomes" id="UP000501891">
    <property type="component" value="Chromosome"/>
</dbReference>
<sequence length="101" mass="10825">MKTRTLSLLALLALAACTYPTTTVRTVDTRPQLAFANASPTAVLLVNGVSMGPVSSFDGKNRTLQLDRGTHKVEVQDGGRLVFSQSVYLGDDMTKTITLPN</sequence>
<dbReference type="KEGG" id="acru:HHL28_12160"/>
<gene>
    <name evidence="2" type="ORF">HHL28_12160</name>
</gene>
<evidence type="ECO:0008006" key="4">
    <source>
        <dbReference type="Google" id="ProtNLM"/>
    </source>
</evidence>
<proteinExistence type="predicted"/>
<feature type="chain" id="PRO_5032460454" description="PEGA domain-containing protein" evidence="1">
    <location>
        <begin position="16"/>
        <end position="101"/>
    </location>
</feature>
<dbReference type="EMBL" id="CP051775">
    <property type="protein sequence ID" value="QJE73745.1"/>
    <property type="molecule type" value="Genomic_DNA"/>
</dbReference>
<feature type="signal peptide" evidence="1">
    <location>
        <begin position="1"/>
        <end position="15"/>
    </location>
</feature>